<name>A0A381EFM9_9GAMM</name>
<evidence type="ECO:0000313" key="1">
    <source>
        <dbReference type="EMBL" id="SUX25760.1"/>
    </source>
</evidence>
<organism evidence="1 2">
    <name type="scientific">Cardiobacterium valvarum</name>
    <dbReference type="NCBI Taxonomy" id="194702"/>
    <lineage>
        <taxon>Bacteria</taxon>
        <taxon>Pseudomonadati</taxon>
        <taxon>Pseudomonadota</taxon>
        <taxon>Gammaproteobacteria</taxon>
        <taxon>Cardiobacteriales</taxon>
        <taxon>Cardiobacteriaceae</taxon>
        <taxon>Cardiobacterium</taxon>
    </lineage>
</organism>
<dbReference type="OrthoDB" id="9898725at2"/>
<sequence>MNRADAEKQLWAGFRRAVRERDYDPLLPYHEDLRPLADRLNAMLADIQNRMSCALRIAQDIQGDEPRVEAVRNAEKWQGGAVEIALTFADRARAALNIGVSSIYSLFYYGNDYDNALVTTKTSRYADMTAGDSIDTLAHQHLEWLRAENRALQQYLAERRAAQADLPLTNP</sequence>
<keyword evidence="2" id="KW-1185">Reference proteome</keyword>
<protein>
    <submittedName>
        <fullName evidence="1">Uncharacterized protein</fullName>
    </submittedName>
</protein>
<dbReference type="AlphaFoldDB" id="A0A381EFM9"/>
<proteinExistence type="predicted"/>
<dbReference type="RefSeq" id="WP_115612688.1">
    <property type="nucleotide sequence ID" value="NZ_JBHLZC010000001.1"/>
</dbReference>
<evidence type="ECO:0000313" key="2">
    <source>
        <dbReference type="Proteomes" id="UP000254572"/>
    </source>
</evidence>
<dbReference type="EMBL" id="UFUW01000001">
    <property type="protein sequence ID" value="SUX25760.1"/>
    <property type="molecule type" value="Genomic_DNA"/>
</dbReference>
<gene>
    <name evidence="1" type="ORF">NCTC13294_02649</name>
</gene>
<dbReference type="Proteomes" id="UP000254572">
    <property type="component" value="Unassembled WGS sequence"/>
</dbReference>
<accession>A0A381EFM9</accession>
<reference evidence="1 2" key="1">
    <citation type="submission" date="2018-06" db="EMBL/GenBank/DDBJ databases">
        <authorList>
            <consortium name="Pathogen Informatics"/>
            <person name="Doyle S."/>
        </authorList>
    </citation>
    <scope>NUCLEOTIDE SEQUENCE [LARGE SCALE GENOMIC DNA]</scope>
    <source>
        <strain evidence="1 2">NCTC13294</strain>
    </source>
</reference>